<keyword evidence="1" id="KW-0812">Transmembrane</keyword>
<keyword evidence="1" id="KW-1133">Transmembrane helix</keyword>
<dbReference type="Proteomes" id="UP000000557">
    <property type="component" value="Chromosome"/>
</dbReference>
<dbReference type="KEGG" id="gvi:gll1030"/>
<reference evidence="2 3" key="2">
    <citation type="journal article" date="2003" name="DNA Res.">
        <title>Complete genome structure of Gloeobacter violaceus PCC 7421, a cyanobacterium that lacks thylakoids (supplement).</title>
        <authorList>
            <person name="Nakamura Y."/>
            <person name="Kaneko T."/>
            <person name="Sato S."/>
            <person name="Mimuro M."/>
            <person name="Miyashita H."/>
            <person name="Tsuchiya T."/>
            <person name="Sasamoto S."/>
            <person name="Watanabe A."/>
            <person name="Kawashima K."/>
            <person name="Kishida Y."/>
            <person name="Kiyokawa C."/>
            <person name="Kohara M."/>
            <person name="Matsumoto M."/>
            <person name="Matsuno A."/>
            <person name="Nakazaki N."/>
            <person name="Shimpo S."/>
            <person name="Takeuchi C."/>
            <person name="Yamada M."/>
            <person name="Tabata S."/>
        </authorList>
    </citation>
    <scope>NUCLEOTIDE SEQUENCE [LARGE SCALE GENOMIC DNA]</scope>
    <source>
        <strain evidence="3">ATCC 29082 / PCC 7421</strain>
    </source>
</reference>
<dbReference type="InParanoid" id="Q7NLU1"/>
<keyword evidence="3" id="KW-1185">Reference proteome</keyword>
<keyword evidence="1" id="KW-0472">Membrane</keyword>
<sequence length="108" mass="12398">MACLAPERLNRRQTFMPDIYTPRPDIVTRFLKEAGFESQVQPTILKDRPKEITYRFRTKDTYVEFYVHDIKSIPEPPRPVFEPASAAGGALVGAALAAAIGWWFFRRP</sequence>
<reference evidence="2 3" key="1">
    <citation type="journal article" date="2003" name="DNA Res.">
        <title>Complete genome structure of Gloeobacter violaceus PCC 7421, a cyanobacterium that lacks thylakoids.</title>
        <authorList>
            <person name="Nakamura Y."/>
            <person name="Kaneko T."/>
            <person name="Sato S."/>
            <person name="Mimuro M."/>
            <person name="Miyashita H."/>
            <person name="Tsuchiya T."/>
            <person name="Sasamoto S."/>
            <person name="Watanabe A."/>
            <person name="Kawashima K."/>
            <person name="Kishida Y."/>
            <person name="Kiyokawa C."/>
            <person name="Kohara M."/>
            <person name="Matsumoto M."/>
            <person name="Matsuno A."/>
            <person name="Nakazaki N."/>
            <person name="Shimpo S."/>
            <person name="Takeuchi C."/>
            <person name="Yamada M."/>
            <person name="Tabata S."/>
        </authorList>
    </citation>
    <scope>NUCLEOTIDE SEQUENCE [LARGE SCALE GENOMIC DNA]</scope>
    <source>
        <strain evidence="3">ATCC 29082 / PCC 7421</strain>
    </source>
</reference>
<dbReference type="EnsemblBacteria" id="BAC88971">
    <property type="protein sequence ID" value="BAC88971"/>
    <property type="gene ID" value="BAC88971"/>
</dbReference>
<name>Q7NLU1_GLOVI</name>
<dbReference type="AlphaFoldDB" id="Q7NLU1"/>
<evidence type="ECO:0000256" key="1">
    <source>
        <dbReference type="SAM" id="Phobius"/>
    </source>
</evidence>
<dbReference type="HOGENOM" id="CLU_2193228_0_0_3"/>
<proteinExistence type="predicted"/>
<organism evidence="2 3">
    <name type="scientific">Gloeobacter violaceus (strain ATCC 29082 / PCC 7421)</name>
    <dbReference type="NCBI Taxonomy" id="251221"/>
    <lineage>
        <taxon>Bacteria</taxon>
        <taxon>Bacillati</taxon>
        <taxon>Cyanobacteriota</taxon>
        <taxon>Cyanophyceae</taxon>
        <taxon>Gloeobacterales</taxon>
        <taxon>Gloeobacteraceae</taxon>
        <taxon>Gloeobacter</taxon>
    </lineage>
</organism>
<gene>
    <name evidence="2" type="ordered locus">gll1030</name>
</gene>
<evidence type="ECO:0000313" key="3">
    <source>
        <dbReference type="Proteomes" id="UP000000557"/>
    </source>
</evidence>
<dbReference type="STRING" id="251221.gene:10758508"/>
<evidence type="ECO:0000313" key="2">
    <source>
        <dbReference type="EMBL" id="BAC88971.1"/>
    </source>
</evidence>
<accession>Q7NLU1</accession>
<dbReference type="EMBL" id="BA000045">
    <property type="protein sequence ID" value="BAC88971.1"/>
    <property type="molecule type" value="Genomic_DNA"/>
</dbReference>
<protein>
    <submittedName>
        <fullName evidence="2">Gll1030 protein</fullName>
    </submittedName>
</protein>
<feature type="transmembrane region" description="Helical" evidence="1">
    <location>
        <begin position="84"/>
        <end position="105"/>
    </location>
</feature>
<dbReference type="PATRIC" id="fig|251221.4.peg.1055"/>